<gene>
    <name evidence="2" type="ORF">G5V58_04335</name>
</gene>
<keyword evidence="2" id="KW-0670">Pyruvate</keyword>
<keyword evidence="2" id="KW-0413">Isomerase</keyword>
<sequence>MRTLLEQQYAALSDWLDEVDVSAHLAEPVGLGDWTVRDLIAHLGLGIGLSRFVTTAPEGAEPLGFGAYVAAYPPHADQIAADTRAMRDTYGADVIGGFRRTAAEAFAALDATPGAVLQARRGPIARDDYLLTRLTELVVHADDLARTLGRDDAPLLPAAVDAVAGALATAYPGEPPDVGLTWIRLATGRVASDDPALPLL</sequence>
<dbReference type="KEGG" id="nano:G5V58_04335"/>
<organism evidence="2 3">
    <name type="scientific">Nocardioides anomalus</name>
    <dbReference type="NCBI Taxonomy" id="2712223"/>
    <lineage>
        <taxon>Bacteria</taxon>
        <taxon>Bacillati</taxon>
        <taxon>Actinomycetota</taxon>
        <taxon>Actinomycetes</taxon>
        <taxon>Propionibacteriales</taxon>
        <taxon>Nocardioidaceae</taxon>
        <taxon>Nocardioides</taxon>
    </lineage>
</organism>
<dbReference type="InterPro" id="IPR017517">
    <property type="entry name" value="Maleyloyr_isom"/>
</dbReference>
<dbReference type="Gene3D" id="1.20.120.450">
    <property type="entry name" value="dinb family like domain"/>
    <property type="match status" value="1"/>
</dbReference>
<evidence type="ECO:0000259" key="1">
    <source>
        <dbReference type="Pfam" id="PF11716"/>
    </source>
</evidence>
<dbReference type="SUPFAM" id="SSF109854">
    <property type="entry name" value="DinB/YfiT-like putative metalloenzymes"/>
    <property type="match status" value="1"/>
</dbReference>
<dbReference type="GO" id="GO:0016853">
    <property type="term" value="F:isomerase activity"/>
    <property type="evidence" value="ECO:0007669"/>
    <property type="project" value="UniProtKB-KW"/>
</dbReference>
<dbReference type="InterPro" id="IPR034660">
    <property type="entry name" value="DinB/YfiT-like"/>
</dbReference>
<evidence type="ECO:0000313" key="2">
    <source>
        <dbReference type="EMBL" id="QIG42100.1"/>
    </source>
</evidence>
<dbReference type="Pfam" id="PF11716">
    <property type="entry name" value="MDMPI_N"/>
    <property type="match status" value="1"/>
</dbReference>
<evidence type="ECO:0000313" key="3">
    <source>
        <dbReference type="Proteomes" id="UP000502996"/>
    </source>
</evidence>
<protein>
    <submittedName>
        <fullName evidence="2">Maleylpyruvate isomerase family mycothiol-dependent enzyme</fullName>
    </submittedName>
</protein>
<dbReference type="RefSeq" id="WP_165229077.1">
    <property type="nucleotide sequence ID" value="NZ_CP049257.1"/>
</dbReference>
<reference evidence="2 3" key="1">
    <citation type="submission" date="2020-02" db="EMBL/GenBank/DDBJ databases">
        <title>Full genome sequence of Nocardioides sp. R-3366.</title>
        <authorList>
            <person name="Im W.-T."/>
        </authorList>
    </citation>
    <scope>NUCLEOTIDE SEQUENCE [LARGE SCALE GENOMIC DNA]</scope>
    <source>
        <strain evidence="2 3">R-3366</strain>
    </source>
</reference>
<keyword evidence="3" id="KW-1185">Reference proteome</keyword>
<dbReference type="NCBIfam" id="TIGR03083">
    <property type="entry name" value="maleylpyruvate isomerase family mycothiol-dependent enzyme"/>
    <property type="match status" value="1"/>
</dbReference>
<name>A0A6G6WAN6_9ACTN</name>
<dbReference type="AlphaFoldDB" id="A0A6G6WAN6"/>
<dbReference type="Proteomes" id="UP000502996">
    <property type="component" value="Chromosome"/>
</dbReference>
<proteinExistence type="predicted"/>
<dbReference type="InterPro" id="IPR024344">
    <property type="entry name" value="MDMPI_metal-binding"/>
</dbReference>
<dbReference type="GO" id="GO:0046872">
    <property type="term" value="F:metal ion binding"/>
    <property type="evidence" value="ECO:0007669"/>
    <property type="project" value="InterPro"/>
</dbReference>
<accession>A0A6G6WAN6</accession>
<dbReference type="EMBL" id="CP049257">
    <property type="protein sequence ID" value="QIG42100.1"/>
    <property type="molecule type" value="Genomic_DNA"/>
</dbReference>
<feature type="domain" description="Mycothiol-dependent maleylpyruvate isomerase metal-binding" evidence="1">
    <location>
        <begin position="6"/>
        <end position="145"/>
    </location>
</feature>